<sequence>MVSFGLKQLQFDTDEGRFDFERLPLCSVTLDRPHRCSDRPRVVRRWRFMAPKPKDKGKRASSSSMAILPPHDTTRFATREAENRIGIGHISLTIRVWQNVTLVKEFFFGIVESNAGEYPYIKLQSIRNAPLGHDSGDKMMDDHPIFGEEEPSSSNQKRSHGRASQSVYS</sequence>
<feature type="region of interest" description="Disordered" evidence="1">
    <location>
        <begin position="132"/>
        <end position="169"/>
    </location>
</feature>
<feature type="compositionally biased region" description="Polar residues" evidence="1">
    <location>
        <begin position="152"/>
        <end position="169"/>
    </location>
</feature>
<proteinExistence type="predicted"/>
<accession>A0A7J0FPG6</accession>
<evidence type="ECO:0000313" key="3">
    <source>
        <dbReference type="Proteomes" id="UP000585474"/>
    </source>
</evidence>
<evidence type="ECO:0000313" key="2">
    <source>
        <dbReference type="EMBL" id="GFZ00531.1"/>
    </source>
</evidence>
<dbReference type="EMBL" id="BJWL01000014">
    <property type="protein sequence ID" value="GFZ00531.1"/>
    <property type="molecule type" value="Genomic_DNA"/>
</dbReference>
<gene>
    <name evidence="2" type="ORF">Acr_14g0001660</name>
</gene>
<evidence type="ECO:0000256" key="1">
    <source>
        <dbReference type="SAM" id="MobiDB-lite"/>
    </source>
</evidence>
<feature type="compositionally biased region" description="Basic and acidic residues" evidence="1">
    <location>
        <begin position="134"/>
        <end position="146"/>
    </location>
</feature>
<comment type="caution">
    <text evidence="2">The sequence shown here is derived from an EMBL/GenBank/DDBJ whole genome shotgun (WGS) entry which is preliminary data.</text>
</comment>
<reference evidence="2 3" key="1">
    <citation type="submission" date="2019-07" db="EMBL/GenBank/DDBJ databases">
        <title>De Novo Assembly of kiwifruit Actinidia rufa.</title>
        <authorList>
            <person name="Sugita-Konishi S."/>
            <person name="Sato K."/>
            <person name="Mori E."/>
            <person name="Abe Y."/>
            <person name="Kisaki G."/>
            <person name="Hamano K."/>
            <person name="Suezawa K."/>
            <person name="Otani M."/>
            <person name="Fukuda T."/>
            <person name="Manabe T."/>
            <person name="Gomi K."/>
            <person name="Tabuchi M."/>
            <person name="Akimitsu K."/>
            <person name="Kataoka I."/>
        </authorList>
    </citation>
    <scope>NUCLEOTIDE SEQUENCE [LARGE SCALE GENOMIC DNA]</scope>
    <source>
        <strain evidence="3">cv. Fuchu</strain>
    </source>
</reference>
<dbReference type="Proteomes" id="UP000585474">
    <property type="component" value="Unassembled WGS sequence"/>
</dbReference>
<organism evidence="2 3">
    <name type="scientific">Actinidia rufa</name>
    <dbReference type="NCBI Taxonomy" id="165716"/>
    <lineage>
        <taxon>Eukaryota</taxon>
        <taxon>Viridiplantae</taxon>
        <taxon>Streptophyta</taxon>
        <taxon>Embryophyta</taxon>
        <taxon>Tracheophyta</taxon>
        <taxon>Spermatophyta</taxon>
        <taxon>Magnoliopsida</taxon>
        <taxon>eudicotyledons</taxon>
        <taxon>Gunneridae</taxon>
        <taxon>Pentapetalae</taxon>
        <taxon>asterids</taxon>
        <taxon>Ericales</taxon>
        <taxon>Actinidiaceae</taxon>
        <taxon>Actinidia</taxon>
    </lineage>
</organism>
<keyword evidence="3" id="KW-1185">Reference proteome</keyword>
<protein>
    <submittedName>
        <fullName evidence="2">Uncharacterized protein</fullName>
    </submittedName>
</protein>
<dbReference type="AlphaFoldDB" id="A0A7J0FPG6"/>
<name>A0A7J0FPG6_9ERIC</name>